<gene>
    <name evidence="1" type="ordered locus">BP1026B_I2277</name>
</gene>
<name>A0A0H3HKN6_BURP2</name>
<reference evidence="1 2" key="1">
    <citation type="journal article" date="2012" name="PLoS ONE">
        <title>Evolution of Burkholderia pseudomallei in recurrent melioidosis.</title>
        <authorList>
            <person name="Hayden H.S."/>
            <person name="Lim R."/>
            <person name="Brittnacher M.J."/>
            <person name="Sims E.H."/>
            <person name="Ramage E.R."/>
            <person name="Fong C."/>
            <person name="Wu Z."/>
            <person name="Crist E."/>
            <person name="Chang J."/>
            <person name="Zhou Y."/>
            <person name="Radey M."/>
            <person name="Rohmer L."/>
            <person name="Haugen E."/>
            <person name="Gillett W."/>
            <person name="Wuthiekanun V."/>
            <person name="Peacock S.J."/>
            <person name="Kaul R."/>
            <person name="Miller S.I."/>
            <person name="Manoil C."/>
            <person name="Jacobs M.A."/>
        </authorList>
    </citation>
    <scope>NUCLEOTIDE SEQUENCE [LARGE SCALE GENOMIC DNA]</scope>
    <source>
        <strain evidence="1 2">1026b</strain>
    </source>
</reference>
<accession>A0A0H3HKN6</accession>
<dbReference type="KEGG" id="bpz:BP1026B_I2277"/>
<evidence type="ECO:0000313" key="1">
    <source>
        <dbReference type="EMBL" id="AFI66884.1"/>
    </source>
</evidence>
<dbReference type="EMBL" id="CP002833">
    <property type="protein sequence ID" value="AFI66884.1"/>
    <property type="molecule type" value="Genomic_DNA"/>
</dbReference>
<protein>
    <submittedName>
        <fullName evidence="1">Uncharacterized protein</fullName>
    </submittedName>
</protein>
<sequence>MRKKVANRAHFFGIRLTIDKNLKSSFEKERFP</sequence>
<organism evidence="1 2">
    <name type="scientific">Burkholderia pseudomallei (strain 1026b)</name>
    <dbReference type="NCBI Taxonomy" id="884204"/>
    <lineage>
        <taxon>Bacteria</taxon>
        <taxon>Pseudomonadati</taxon>
        <taxon>Pseudomonadota</taxon>
        <taxon>Betaproteobacteria</taxon>
        <taxon>Burkholderiales</taxon>
        <taxon>Burkholderiaceae</taxon>
        <taxon>Burkholderia</taxon>
        <taxon>pseudomallei group</taxon>
    </lineage>
</organism>
<proteinExistence type="predicted"/>
<dbReference type="Proteomes" id="UP000010087">
    <property type="component" value="Chromosome 1"/>
</dbReference>
<evidence type="ECO:0000313" key="2">
    <source>
        <dbReference type="Proteomes" id="UP000010087"/>
    </source>
</evidence>
<dbReference type="AlphaFoldDB" id="A0A0H3HKN6"/>